<evidence type="ECO:0000256" key="4">
    <source>
        <dbReference type="ARBA" id="ARBA00022771"/>
    </source>
</evidence>
<keyword evidence="9" id="KW-0675">Receptor</keyword>
<protein>
    <submittedName>
        <fullName evidence="13">Nuclear receptor domain-containing protein</fullName>
    </submittedName>
</protein>
<keyword evidence="7" id="KW-0238">DNA-binding</keyword>
<sequence>MRHGYHFGVIACRACAAFFRRTVALNLKYRCRFDEQCPINKSVRCMCRKCRLAKCLKMGMNPQSIVCLFVGSNMLLFKHFWPRFLRLERAFATYIKLGSDITDQRTLLYNGSVAHRNFLFRTQETSWTPLKLLKPTEYEFIAMCGYLLWTIPARDQIFTALHQYYTEVLSLPAYAPRLAECMSLLSAVEVKDFRFYYFLLL</sequence>
<dbReference type="GO" id="GO:0006357">
    <property type="term" value="P:regulation of transcription by RNA polymerase II"/>
    <property type="evidence" value="ECO:0007669"/>
    <property type="project" value="TreeGrafter"/>
</dbReference>
<dbReference type="InterPro" id="IPR001628">
    <property type="entry name" value="Znf_hrmn_rcpt"/>
</dbReference>
<keyword evidence="6" id="KW-0805">Transcription regulation</keyword>
<reference evidence="13" key="1">
    <citation type="submission" date="2017-02" db="UniProtKB">
        <authorList>
            <consortium name="WormBaseParasite"/>
        </authorList>
    </citation>
    <scope>IDENTIFICATION</scope>
</reference>
<keyword evidence="12" id="KW-1185">Reference proteome</keyword>
<dbReference type="InterPro" id="IPR049636">
    <property type="entry name" value="HNF4-like_DBD"/>
</dbReference>
<dbReference type="Gene3D" id="1.10.565.10">
    <property type="entry name" value="Retinoid X Receptor"/>
    <property type="match status" value="1"/>
</dbReference>
<dbReference type="CDD" id="cd06960">
    <property type="entry name" value="NR_DBD_HNF4A"/>
    <property type="match status" value="1"/>
</dbReference>
<dbReference type="PANTHER" id="PTHR46011:SF32">
    <property type="entry name" value="NUCLEAR HORMONE RECEPTOR FAMILY"/>
    <property type="match status" value="1"/>
</dbReference>
<dbReference type="PROSITE" id="PS51030">
    <property type="entry name" value="NUCLEAR_REC_DBD_2"/>
    <property type="match status" value="1"/>
</dbReference>
<organism evidence="12 13">
    <name type="scientific">Syphacia muris</name>
    <dbReference type="NCBI Taxonomy" id="451379"/>
    <lineage>
        <taxon>Eukaryota</taxon>
        <taxon>Metazoa</taxon>
        <taxon>Ecdysozoa</taxon>
        <taxon>Nematoda</taxon>
        <taxon>Chromadorea</taxon>
        <taxon>Rhabditida</taxon>
        <taxon>Spirurina</taxon>
        <taxon>Oxyuridomorpha</taxon>
        <taxon>Oxyuroidea</taxon>
        <taxon>Oxyuridae</taxon>
        <taxon>Syphacia</taxon>
    </lineage>
</organism>
<evidence type="ECO:0000256" key="2">
    <source>
        <dbReference type="ARBA" id="ARBA00005993"/>
    </source>
</evidence>
<evidence type="ECO:0000256" key="1">
    <source>
        <dbReference type="ARBA" id="ARBA00004123"/>
    </source>
</evidence>
<evidence type="ECO:0000256" key="3">
    <source>
        <dbReference type="ARBA" id="ARBA00022723"/>
    </source>
</evidence>
<keyword evidence="3" id="KW-0479">Metal-binding</keyword>
<feature type="domain" description="Nuclear receptor" evidence="11">
    <location>
        <begin position="1"/>
        <end position="67"/>
    </location>
</feature>
<dbReference type="PRINTS" id="PR00047">
    <property type="entry name" value="STROIDFINGER"/>
</dbReference>
<evidence type="ECO:0000256" key="5">
    <source>
        <dbReference type="ARBA" id="ARBA00022833"/>
    </source>
</evidence>
<dbReference type="InterPro" id="IPR013088">
    <property type="entry name" value="Znf_NHR/GATA"/>
</dbReference>
<dbReference type="PANTHER" id="PTHR46011">
    <property type="entry name" value="NUCLEAR HORMONE RECEPTOR FAMILY MEMBER NHR-86-RELATED"/>
    <property type="match status" value="1"/>
</dbReference>
<dbReference type="GO" id="GO:0008270">
    <property type="term" value="F:zinc ion binding"/>
    <property type="evidence" value="ECO:0007669"/>
    <property type="project" value="UniProtKB-KW"/>
</dbReference>
<evidence type="ECO:0000313" key="13">
    <source>
        <dbReference type="WBParaSite" id="SMUV_0000241501-mRNA-1"/>
    </source>
</evidence>
<dbReference type="Gene3D" id="3.30.50.10">
    <property type="entry name" value="Erythroid Transcription Factor GATA-1, subunit A"/>
    <property type="match status" value="1"/>
</dbReference>
<dbReference type="Proteomes" id="UP000046393">
    <property type="component" value="Unplaced"/>
</dbReference>
<name>A0A0N5ADY5_9BILA</name>
<dbReference type="STRING" id="451379.A0A0N5ADY5"/>
<accession>A0A0N5ADY5</accession>
<evidence type="ECO:0000256" key="9">
    <source>
        <dbReference type="ARBA" id="ARBA00023170"/>
    </source>
</evidence>
<evidence type="ECO:0000313" key="12">
    <source>
        <dbReference type="Proteomes" id="UP000046393"/>
    </source>
</evidence>
<dbReference type="Pfam" id="PF00105">
    <property type="entry name" value="zf-C4"/>
    <property type="match status" value="1"/>
</dbReference>
<comment type="subcellular location">
    <subcellularLocation>
        <location evidence="1">Nucleus</location>
    </subcellularLocation>
</comment>
<dbReference type="SUPFAM" id="SSF48508">
    <property type="entry name" value="Nuclear receptor ligand-binding domain"/>
    <property type="match status" value="1"/>
</dbReference>
<evidence type="ECO:0000256" key="8">
    <source>
        <dbReference type="ARBA" id="ARBA00023163"/>
    </source>
</evidence>
<evidence type="ECO:0000256" key="7">
    <source>
        <dbReference type="ARBA" id="ARBA00023125"/>
    </source>
</evidence>
<dbReference type="GO" id="GO:0003700">
    <property type="term" value="F:DNA-binding transcription factor activity"/>
    <property type="evidence" value="ECO:0007669"/>
    <property type="project" value="InterPro"/>
</dbReference>
<dbReference type="GO" id="GO:0005634">
    <property type="term" value="C:nucleus"/>
    <property type="evidence" value="ECO:0007669"/>
    <property type="project" value="UniProtKB-SubCell"/>
</dbReference>
<keyword evidence="8" id="KW-0804">Transcription</keyword>
<dbReference type="SUPFAM" id="SSF57716">
    <property type="entry name" value="Glucocorticoid receptor-like (DNA-binding domain)"/>
    <property type="match status" value="1"/>
</dbReference>
<keyword evidence="5" id="KW-0862">Zinc</keyword>
<evidence type="ECO:0000256" key="10">
    <source>
        <dbReference type="ARBA" id="ARBA00023242"/>
    </source>
</evidence>
<dbReference type="InterPro" id="IPR035500">
    <property type="entry name" value="NHR-like_dom_sf"/>
</dbReference>
<proteinExistence type="inferred from homology"/>
<keyword evidence="10" id="KW-0539">Nucleus</keyword>
<dbReference type="WBParaSite" id="SMUV_0000241501-mRNA-1">
    <property type="protein sequence ID" value="SMUV_0000241501-mRNA-1"/>
    <property type="gene ID" value="SMUV_0000241501"/>
</dbReference>
<evidence type="ECO:0000256" key="6">
    <source>
        <dbReference type="ARBA" id="ARBA00023015"/>
    </source>
</evidence>
<evidence type="ECO:0000259" key="11">
    <source>
        <dbReference type="PROSITE" id="PS51030"/>
    </source>
</evidence>
<dbReference type="InterPro" id="IPR000536">
    <property type="entry name" value="Nucl_hrmn_rcpt_lig-bd"/>
</dbReference>
<comment type="similarity">
    <text evidence="2">Belongs to the nuclear hormone receptor family.</text>
</comment>
<dbReference type="GO" id="GO:0000978">
    <property type="term" value="F:RNA polymerase II cis-regulatory region sequence-specific DNA binding"/>
    <property type="evidence" value="ECO:0007669"/>
    <property type="project" value="InterPro"/>
</dbReference>
<dbReference type="SMART" id="SM00430">
    <property type="entry name" value="HOLI"/>
    <property type="match status" value="1"/>
</dbReference>
<dbReference type="SMART" id="SM00399">
    <property type="entry name" value="ZnF_C4"/>
    <property type="match status" value="1"/>
</dbReference>
<keyword evidence="4" id="KW-0863">Zinc-finger</keyword>
<dbReference type="Pfam" id="PF00104">
    <property type="entry name" value="Hormone_recep"/>
    <property type="match status" value="1"/>
</dbReference>
<dbReference type="AlphaFoldDB" id="A0A0N5ADY5"/>